<dbReference type="OMA" id="DTNNYLH"/>
<dbReference type="GO" id="GO:0016485">
    <property type="term" value="P:protein processing"/>
    <property type="evidence" value="ECO:0007669"/>
    <property type="project" value="InterPro"/>
</dbReference>
<feature type="transmembrane region" description="Helical" evidence="7">
    <location>
        <begin position="62"/>
        <end position="83"/>
    </location>
</feature>
<name>D5AAN0_PICSI</name>
<keyword evidence="6 7" id="KW-0472">Membrane</keyword>
<evidence type="ECO:0000256" key="5">
    <source>
        <dbReference type="ARBA" id="ARBA00022989"/>
    </source>
</evidence>
<sequence>MPFFLVAALISLGFLTIHTFSMVIAFNGYDEGKKVHQIFVPTVHLVAAMLTLVNLIPGGCVAGVPLILCSAAVTLLYCGKLVWKRIIDSLEERPSRHRIISDEQNE</sequence>
<keyword evidence="4" id="KW-0914">Notch signaling pathway</keyword>
<dbReference type="EMBL" id="BT123270">
    <property type="protein sequence ID" value="ADE76599.1"/>
    <property type="molecule type" value="mRNA"/>
</dbReference>
<dbReference type="PANTHER" id="PTHR12889">
    <property type="entry name" value="GAMMA-SECRETASE SUBUNIT APH-1"/>
    <property type="match status" value="1"/>
</dbReference>
<evidence type="ECO:0000256" key="6">
    <source>
        <dbReference type="ARBA" id="ARBA00023136"/>
    </source>
</evidence>
<accession>D5AAN0</accession>
<evidence type="ECO:0000256" key="3">
    <source>
        <dbReference type="ARBA" id="ARBA00022692"/>
    </source>
</evidence>
<dbReference type="InterPro" id="IPR009294">
    <property type="entry name" value="Aph-1"/>
</dbReference>
<protein>
    <submittedName>
        <fullName evidence="8">Uncharacterized protein</fullName>
    </submittedName>
</protein>
<reference evidence="8" key="1">
    <citation type="submission" date="2010-04" db="EMBL/GenBank/DDBJ databases">
        <authorList>
            <person name="Reid K.E."/>
            <person name="Liao N."/>
            <person name="Chan S."/>
            <person name="Docking R."/>
            <person name="Taylor G."/>
            <person name="Moore R."/>
            <person name="Mayo M."/>
            <person name="Munro S."/>
            <person name="King J."/>
            <person name="Yanchuk A."/>
            <person name="Holt R."/>
            <person name="Jones S."/>
            <person name="Marra M."/>
            <person name="Ritland C.E."/>
            <person name="Ritland K."/>
            <person name="Bohlmann J."/>
        </authorList>
    </citation>
    <scope>NUCLEOTIDE SEQUENCE</scope>
    <source>
        <tissue evidence="8">Bud</tissue>
    </source>
</reference>
<keyword evidence="3 7" id="KW-0812">Transmembrane</keyword>
<dbReference type="Pfam" id="PF06105">
    <property type="entry name" value="Aph-1"/>
    <property type="match status" value="1"/>
</dbReference>
<dbReference type="GO" id="GO:0007219">
    <property type="term" value="P:Notch signaling pathway"/>
    <property type="evidence" value="ECO:0007669"/>
    <property type="project" value="UniProtKB-KW"/>
</dbReference>
<evidence type="ECO:0000256" key="1">
    <source>
        <dbReference type="ARBA" id="ARBA00004141"/>
    </source>
</evidence>
<dbReference type="AlphaFoldDB" id="D5AAN0"/>
<evidence type="ECO:0000256" key="4">
    <source>
        <dbReference type="ARBA" id="ARBA00022976"/>
    </source>
</evidence>
<comment type="subcellular location">
    <subcellularLocation>
        <location evidence="1">Membrane</location>
        <topology evidence="1">Multi-pass membrane protein</topology>
    </subcellularLocation>
</comment>
<organism evidence="8">
    <name type="scientific">Picea sitchensis</name>
    <name type="common">Sitka spruce</name>
    <name type="synonym">Pinus sitchensis</name>
    <dbReference type="NCBI Taxonomy" id="3332"/>
    <lineage>
        <taxon>Eukaryota</taxon>
        <taxon>Viridiplantae</taxon>
        <taxon>Streptophyta</taxon>
        <taxon>Embryophyta</taxon>
        <taxon>Tracheophyta</taxon>
        <taxon>Spermatophyta</taxon>
        <taxon>Pinopsida</taxon>
        <taxon>Pinidae</taxon>
        <taxon>Conifers I</taxon>
        <taxon>Pinales</taxon>
        <taxon>Pinaceae</taxon>
        <taxon>Picea</taxon>
    </lineage>
</organism>
<feature type="transmembrane region" description="Helical" evidence="7">
    <location>
        <begin position="38"/>
        <end position="56"/>
    </location>
</feature>
<dbReference type="GO" id="GO:0016020">
    <property type="term" value="C:membrane"/>
    <property type="evidence" value="ECO:0007669"/>
    <property type="project" value="UniProtKB-SubCell"/>
</dbReference>
<evidence type="ECO:0000256" key="7">
    <source>
        <dbReference type="SAM" id="Phobius"/>
    </source>
</evidence>
<evidence type="ECO:0000313" key="8">
    <source>
        <dbReference type="EMBL" id="ADE76599.1"/>
    </source>
</evidence>
<keyword evidence="5 7" id="KW-1133">Transmembrane helix</keyword>
<proteinExistence type="evidence at transcript level"/>
<comment type="similarity">
    <text evidence="2">Belongs to the APH-1 family.</text>
</comment>
<feature type="transmembrane region" description="Helical" evidence="7">
    <location>
        <begin position="6"/>
        <end position="26"/>
    </location>
</feature>
<evidence type="ECO:0000256" key="2">
    <source>
        <dbReference type="ARBA" id="ARBA00005577"/>
    </source>
</evidence>